<name>A0A0C6FHN2_9HYPH</name>
<gene>
    <name evidence="1" type="ORF">Maq22A_c17245</name>
</gene>
<evidence type="ECO:0000313" key="1">
    <source>
        <dbReference type="EMBL" id="BAQ46567.1"/>
    </source>
</evidence>
<sequence>MMAKPLVVVIPHQLGRSEARRRIDARIGQGRDLVQKAGLTMQDPVWTGDTLGFQVGAMGQSVSGTIAVEDEAARVEVHLPLLLGVFSGKVRQVIAEKGGELLAT</sequence>
<accession>A0A0C6FHN2</accession>
<dbReference type="EMBL" id="AP014704">
    <property type="protein sequence ID" value="BAQ46567.1"/>
    <property type="molecule type" value="Genomic_DNA"/>
</dbReference>
<organism evidence="1 2">
    <name type="scientific">Methylobacterium aquaticum</name>
    <dbReference type="NCBI Taxonomy" id="270351"/>
    <lineage>
        <taxon>Bacteria</taxon>
        <taxon>Pseudomonadati</taxon>
        <taxon>Pseudomonadota</taxon>
        <taxon>Alphaproteobacteria</taxon>
        <taxon>Hyphomicrobiales</taxon>
        <taxon>Methylobacteriaceae</taxon>
        <taxon>Methylobacterium</taxon>
    </lineage>
</organism>
<protein>
    <submittedName>
        <fullName evidence="1">Polyhydroxyalkanoic acid synthase</fullName>
    </submittedName>
</protein>
<dbReference type="KEGG" id="maqu:Maq22A_c17245"/>
<dbReference type="STRING" id="270351.Maq22A_c17245"/>
<reference evidence="1 2" key="1">
    <citation type="journal article" date="2015" name="Genome Announc.">
        <title>Complete Genome Sequence of Methylobacterium aquaticum Strain 22A, Isolated from Racomitrium japonicum Moss.</title>
        <authorList>
            <person name="Tani A."/>
            <person name="Ogura Y."/>
            <person name="Hayashi T."/>
            <person name="Kimbara K."/>
        </authorList>
    </citation>
    <scope>NUCLEOTIDE SEQUENCE [LARGE SCALE GENOMIC DNA]</scope>
    <source>
        <strain evidence="1 2">MA-22A</strain>
    </source>
</reference>
<dbReference type="Pfam" id="PF09650">
    <property type="entry name" value="PHA_gran_rgn"/>
    <property type="match status" value="1"/>
</dbReference>
<dbReference type="Proteomes" id="UP000061432">
    <property type="component" value="Chromosome"/>
</dbReference>
<proteinExistence type="predicted"/>
<dbReference type="InterPro" id="IPR013433">
    <property type="entry name" value="PHA_gran_rgn"/>
</dbReference>
<dbReference type="AlphaFoldDB" id="A0A0C6FHN2"/>
<dbReference type="PATRIC" id="fig|270351.10.peg.3320"/>
<evidence type="ECO:0000313" key="2">
    <source>
        <dbReference type="Proteomes" id="UP000061432"/>
    </source>
</evidence>
<reference evidence="2" key="2">
    <citation type="submission" date="2015-01" db="EMBL/GenBank/DDBJ databases">
        <title>Complete genome sequence of Methylobacterium aquaticum strain 22A.</title>
        <authorList>
            <person name="Tani A."/>
            <person name="Ogura Y."/>
            <person name="Hayashi T."/>
        </authorList>
    </citation>
    <scope>NUCLEOTIDE SEQUENCE [LARGE SCALE GENOMIC DNA]</scope>
    <source>
        <strain evidence="2">MA-22A</strain>
    </source>
</reference>